<organism evidence="1 2">
    <name type="scientific">Trifolium pratense</name>
    <name type="common">Red clover</name>
    <dbReference type="NCBI Taxonomy" id="57577"/>
    <lineage>
        <taxon>Eukaryota</taxon>
        <taxon>Viridiplantae</taxon>
        <taxon>Streptophyta</taxon>
        <taxon>Embryophyta</taxon>
        <taxon>Tracheophyta</taxon>
        <taxon>Spermatophyta</taxon>
        <taxon>Magnoliopsida</taxon>
        <taxon>eudicotyledons</taxon>
        <taxon>Gunneridae</taxon>
        <taxon>Pentapetalae</taxon>
        <taxon>rosids</taxon>
        <taxon>fabids</taxon>
        <taxon>Fabales</taxon>
        <taxon>Fabaceae</taxon>
        <taxon>Papilionoideae</taxon>
        <taxon>50 kb inversion clade</taxon>
        <taxon>NPAAA clade</taxon>
        <taxon>Hologalegina</taxon>
        <taxon>IRL clade</taxon>
        <taxon>Trifolieae</taxon>
        <taxon>Trifolium</taxon>
    </lineage>
</organism>
<reference evidence="1 2" key="1">
    <citation type="journal article" date="2014" name="Am. J. Bot.">
        <title>Genome assembly and annotation for red clover (Trifolium pratense; Fabaceae).</title>
        <authorList>
            <person name="Istvanek J."/>
            <person name="Jaros M."/>
            <person name="Krenek A."/>
            <person name="Repkova J."/>
        </authorList>
    </citation>
    <scope>NUCLEOTIDE SEQUENCE [LARGE SCALE GENOMIC DNA]</scope>
    <source>
        <strain evidence="2">cv. Tatra</strain>
        <tissue evidence="1">Young leaves</tissue>
    </source>
</reference>
<sequence>MFPNLRHIIDRVSIPMEHKPDVLVWIHTDSGNLFPKEAYSFKNHHSMDLHWAKLVLLGDLCM</sequence>
<proteinExistence type="predicted"/>
<protein>
    <submittedName>
        <fullName evidence="1">GDSL esterase/lipase</fullName>
    </submittedName>
</protein>
<reference evidence="1 2" key="2">
    <citation type="journal article" date="2017" name="Front. Plant Sci.">
        <title>Gene Classification and Mining of Molecular Markers Useful in Red Clover (Trifolium pratense) Breeding.</title>
        <authorList>
            <person name="Istvanek J."/>
            <person name="Dluhosova J."/>
            <person name="Dluhos P."/>
            <person name="Patkova L."/>
            <person name="Nedelnik J."/>
            <person name="Repkova J."/>
        </authorList>
    </citation>
    <scope>NUCLEOTIDE SEQUENCE [LARGE SCALE GENOMIC DNA]</scope>
    <source>
        <strain evidence="2">cv. Tatra</strain>
        <tissue evidence="1">Young leaves</tissue>
    </source>
</reference>
<accession>A0A2K3JSJ1</accession>
<gene>
    <name evidence="1" type="ORF">L195_g058482</name>
</gene>
<name>A0A2K3JSJ1_TRIPR</name>
<dbReference type="Proteomes" id="UP000236291">
    <property type="component" value="Unassembled WGS sequence"/>
</dbReference>
<evidence type="ECO:0000313" key="1">
    <source>
        <dbReference type="EMBL" id="PNX57009.1"/>
    </source>
</evidence>
<evidence type="ECO:0000313" key="2">
    <source>
        <dbReference type="Proteomes" id="UP000236291"/>
    </source>
</evidence>
<feature type="non-terminal residue" evidence="1">
    <location>
        <position position="62"/>
    </location>
</feature>
<dbReference type="EMBL" id="ASHM01121831">
    <property type="protein sequence ID" value="PNX57009.1"/>
    <property type="molecule type" value="Genomic_DNA"/>
</dbReference>
<dbReference type="AlphaFoldDB" id="A0A2K3JSJ1"/>
<comment type="caution">
    <text evidence="1">The sequence shown here is derived from an EMBL/GenBank/DDBJ whole genome shotgun (WGS) entry which is preliminary data.</text>
</comment>